<dbReference type="Pfam" id="PF00270">
    <property type="entry name" value="DEAD"/>
    <property type="match status" value="1"/>
</dbReference>
<dbReference type="Gene3D" id="3.40.50.300">
    <property type="entry name" value="P-loop containing nucleotide triphosphate hydrolases"/>
    <property type="match status" value="2"/>
</dbReference>
<dbReference type="Pfam" id="PF00271">
    <property type="entry name" value="Helicase_C"/>
    <property type="match status" value="1"/>
</dbReference>
<evidence type="ECO:0000256" key="2">
    <source>
        <dbReference type="ARBA" id="ARBA00022801"/>
    </source>
</evidence>
<accession>A0A7S1FVR3</accession>
<dbReference type="GO" id="GO:0005524">
    <property type="term" value="F:ATP binding"/>
    <property type="evidence" value="ECO:0007669"/>
    <property type="project" value="UniProtKB-KW"/>
</dbReference>
<dbReference type="CDD" id="cd18791">
    <property type="entry name" value="SF2_C_RHA"/>
    <property type="match status" value="1"/>
</dbReference>
<feature type="domain" description="Helicase C-terminal" evidence="6">
    <location>
        <begin position="528"/>
        <end position="728"/>
    </location>
</feature>
<reference evidence="7" key="1">
    <citation type="submission" date="2021-01" db="EMBL/GenBank/DDBJ databases">
        <authorList>
            <person name="Corre E."/>
            <person name="Pelletier E."/>
            <person name="Niang G."/>
            <person name="Scheremetjew M."/>
            <person name="Finn R."/>
            <person name="Kale V."/>
            <person name="Holt S."/>
            <person name="Cochrane G."/>
            <person name="Meng A."/>
            <person name="Brown T."/>
            <person name="Cohen L."/>
        </authorList>
    </citation>
    <scope>NUCLEOTIDE SEQUENCE</scope>
    <source>
        <strain evidence="7">308</strain>
    </source>
</reference>
<evidence type="ECO:0000259" key="6">
    <source>
        <dbReference type="PROSITE" id="PS51194"/>
    </source>
</evidence>
<keyword evidence="1" id="KW-0547">Nucleotide-binding</keyword>
<dbReference type="InterPro" id="IPR014001">
    <property type="entry name" value="Helicase_ATP-bd"/>
</dbReference>
<dbReference type="GO" id="GO:0004386">
    <property type="term" value="F:helicase activity"/>
    <property type="evidence" value="ECO:0007669"/>
    <property type="project" value="UniProtKB-KW"/>
</dbReference>
<name>A0A7S1FVR3_9STRA</name>
<dbReference type="SMART" id="SM00490">
    <property type="entry name" value="HELICc"/>
    <property type="match status" value="1"/>
</dbReference>
<dbReference type="SUPFAM" id="SSF52540">
    <property type="entry name" value="P-loop containing nucleoside triphosphate hydrolases"/>
    <property type="match status" value="1"/>
</dbReference>
<evidence type="ECO:0000313" key="7">
    <source>
        <dbReference type="EMBL" id="CAD8892596.1"/>
    </source>
</evidence>
<keyword evidence="4" id="KW-0067">ATP-binding</keyword>
<sequence length="1702" mass="195327">MATLAKQDQENARWVAAKLKEQIILKGKLSKKNTKNMSVTDKKALQNQLEKTRIMLSGGRVTMQEYRSQMKTAQQHLSTLRDIHKKFMISSEQFVRKAKTMLQGELVGTVPRCFFTRLKEVVDHTDGFLPLKSHYAKALKGYHNKKLTDIRVFQKFSNALAETQSLCNRTNDISAKIATDEQNVDRAWGCLENFMRTQEDLRHKIDVISKDVTEIKEQIESQEKILSEMYCQQEVDRLEKQLEDTRYEDSIHVGKAHLHRVLNSIKKIWAAKLDGCWTDGDLKSYICVSHDEILRKCKTEHDRVTKRLPIYDRRAEILNALASSDVVIIIAGTGCGKSTQVPQYVTDDLYYIRKTHPVCDDSREVVRICCTQPRRMAAQSIAKRVSQEYQTGLGGKVGYRVGMRGSLVESQKISKETIIEFVTEGWLLFQLTKSPEKLYNYDCIIVDEVHERNVETDLLLALLKKAVENESKRFLKVVIMSATINHTQIQTYFNKCPVVDCPGKIHKVEEFYCPTSDGNQEGLDVSHAVNILFEKILKKFGAGDHYEDGDCLIFLSGSQQIIECVDKINKRARESGTPYAVAYPLFAQMDEKDKSAAINQSHRTGLAHVTDGKHQYSRKIICCTNIAETSLTVHGIRFVIEGGYAKKSSYDHHIRCKSLSEKRVSEASAHQRRGRAGRTAPGRCYYLYSQKVKDQMEKYERPKILETPVEKLILYCLQVHKTSIENLSLLDCPDILFISAAKDRLMHLGMIEETKDSHDAIQPTKDGHVAIQLSMIDPQSVRMILSSQKPDLLCFDDAVKLGVILSYEDDIFLRKRKEDYEEEDKQVNDLGDHFLILKYFEAFEKIRISKSKKQEKVLRLWCKDNGIIFYSFMNIQRTIEQCYRLIKTNHFVTKYTTIDNVITSLPSQNQRLLGALISGYFSQIVECVDPTLIAKIGFMPLLPSSGTLSKETPKKTIPMKLDRDSCIQDILTEESDIDFIFDDDDNKSNGVESELMENICDDGSISSKDIARSSTVSFNYIIHGLLTGLERQDNYLVFIQYASILYDGRLIKQYAPQSWLDSVHFDPNKPSICKQTLVHVGLSYIRLAMAFYRLNKLDEKDVNIHILWNKCTVILYGSQESTEFASGMLAKTIEMEQEKTIKKDFRHHYPNRDFFCFSQYGLVKFGCGFEVKDIDNKDGSGKKISLFDWFSGSRPTHWRKESISQSKPWRKKVDRKKMVVTFFINQGNSNIFFKNCTLLFPSNLCSYTVSQGKVMISFLEETKRIVKQDQKKVLPYVMSFLSKNDKFQLFDALFSSKEGAFLPVFVDKFSMPAMSKGVEDSWLQLWDNLQNSLPQNPFWLNFCEKIMAKFSSKTCDTSVTYVPSKRHFQIFTTIQLKKRVKNALIECLVKICTVSKTLIVTSDTSTFPKWKLRKALSLVEEMKQRFPNILFSLRESMSYRSKSDNEAGTSTLEPIYLLGISEEMTSLFLQLQSLDESKSITFVEKVFLQEFVGNSSDEESDVPISIKKSGTVCCMCRRSVRVFEFKQRDKIKEDNFYVNLIGWRLRLCGCLFCRQCFVNASFAALKKYGLVKCFRCSKIVLASDCENIIKPFRLENKTNLNGGLQSYARKFQGDLSSLASLAETIYCLKLTQFETLWSFILCDDCSTVTLFEKKKRFVCCRNLKCSNTFCTKCKHVITSNCSTNACTKKDQQIGVLLNLINE</sequence>
<keyword evidence="2" id="KW-0378">Hydrolase</keyword>
<dbReference type="PANTHER" id="PTHR18934:SF99">
    <property type="entry name" value="ATP-DEPENDENT RNA HELICASE DHX37-RELATED"/>
    <property type="match status" value="1"/>
</dbReference>
<organism evidence="7">
    <name type="scientific">Corethron hystrix</name>
    <dbReference type="NCBI Taxonomy" id="216773"/>
    <lineage>
        <taxon>Eukaryota</taxon>
        <taxon>Sar</taxon>
        <taxon>Stramenopiles</taxon>
        <taxon>Ochrophyta</taxon>
        <taxon>Bacillariophyta</taxon>
        <taxon>Coscinodiscophyceae</taxon>
        <taxon>Corethrophycidae</taxon>
        <taxon>Corethrales</taxon>
        <taxon>Corethraceae</taxon>
        <taxon>Corethron</taxon>
    </lineage>
</organism>
<dbReference type="InterPro" id="IPR011545">
    <property type="entry name" value="DEAD/DEAH_box_helicase_dom"/>
</dbReference>
<dbReference type="PROSITE" id="PS51194">
    <property type="entry name" value="HELICASE_CTER"/>
    <property type="match status" value="1"/>
</dbReference>
<keyword evidence="3" id="KW-0347">Helicase</keyword>
<dbReference type="InterPro" id="IPR027417">
    <property type="entry name" value="P-loop_NTPase"/>
</dbReference>
<dbReference type="SMART" id="SM00487">
    <property type="entry name" value="DEXDc"/>
    <property type="match status" value="1"/>
</dbReference>
<gene>
    <name evidence="7" type="ORF">CHYS00102_LOCUS19804</name>
</gene>
<dbReference type="GO" id="GO:0016787">
    <property type="term" value="F:hydrolase activity"/>
    <property type="evidence" value="ECO:0007669"/>
    <property type="project" value="UniProtKB-KW"/>
</dbReference>
<protein>
    <submittedName>
        <fullName evidence="7">Uncharacterized protein</fullName>
    </submittedName>
</protein>
<dbReference type="CDD" id="cd17917">
    <property type="entry name" value="DEXHc_RHA-like"/>
    <property type="match status" value="1"/>
</dbReference>
<dbReference type="PROSITE" id="PS51192">
    <property type="entry name" value="HELICASE_ATP_BIND_1"/>
    <property type="match status" value="1"/>
</dbReference>
<proteinExistence type="predicted"/>
<dbReference type="InterPro" id="IPR001650">
    <property type="entry name" value="Helicase_C-like"/>
</dbReference>
<evidence type="ECO:0000256" key="1">
    <source>
        <dbReference type="ARBA" id="ARBA00022741"/>
    </source>
</evidence>
<evidence type="ECO:0000256" key="3">
    <source>
        <dbReference type="ARBA" id="ARBA00022806"/>
    </source>
</evidence>
<evidence type="ECO:0000259" key="5">
    <source>
        <dbReference type="PROSITE" id="PS51192"/>
    </source>
</evidence>
<feature type="domain" description="Helicase ATP-binding" evidence="5">
    <location>
        <begin position="318"/>
        <end position="502"/>
    </location>
</feature>
<dbReference type="GO" id="GO:0003723">
    <property type="term" value="F:RNA binding"/>
    <property type="evidence" value="ECO:0007669"/>
    <property type="project" value="TreeGrafter"/>
</dbReference>
<dbReference type="EMBL" id="HBFR01027408">
    <property type="protein sequence ID" value="CAD8892596.1"/>
    <property type="molecule type" value="Transcribed_RNA"/>
</dbReference>
<evidence type="ECO:0000256" key="4">
    <source>
        <dbReference type="ARBA" id="ARBA00022840"/>
    </source>
</evidence>
<dbReference type="PANTHER" id="PTHR18934">
    <property type="entry name" value="ATP-DEPENDENT RNA HELICASE"/>
    <property type="match status" value="1"/>
</dbReference>